<keyword evidence="3" id="KW-1185">Reference proteome</keyword>
<dbReference type="RefSeq" id="WP_161486947.1">
    <property type="nucleotide sequence ID" value="NZ_FQXL01000004.1"/>
</dbReference>
<organism evidence="2 3">
    <name type="scientific">Clostridium magnum DSM 2767</name>
    <dbReference type="NCBI Taxonomy" id="1121326"/>
    <lineage>
        <taxon>Bacteria</taxon>
        <taxon>Bacillati</taxon>
        <taxon>Bacillota</taxon>
        <taxon>Clostridia</taxon>
        <taxon>Eubacteriales</taxon>
        <taxon>Clostridiaceae</taxon>
        <taxon>Clostridium</taxon>
    </lineage>
</organism>
<feature type="transmembrane region" description="Helical" evidence="1">
    <location>
        <begin position="6"/>
        <end position="29"/>
    </location>
</feature>
<dbReference type="Proteomes" id="UP000076603">
    <property type="component" value="Unassembled WGS sequence"/>
</dbReference>
<gene>
    <name evidence="2" type="ORF">CLMAG_19240</name>
</gene>
<name>A0A161WYF9_9CLOT</name>
<keyword evidence="1" id="KW-0472">Membrane</keyword>
<evidence type="ECO:0000256" key="1">
    <source>
        <dbReference type="SAM" id="Phobius"/>
    </source>
</evidence>
<accession>A0A161WYF9</accession>
<proteinExistence type="predicted"/>
<protein>
    <submittedName>
        <fullName evidence="2">Uncharacterized protein</fullName>
    </submittedName>
</protein>
<evidence type="ECO:0000313" key="2">
    <source>
        <dbReference type="EMBL" id="KZL92118.1"/>
    </source>
</evidence>
<dbReference type="EMBL" id="LWAE01000002">
    <property type="protein sequence ID" value="KZL92118.1"/>
    <property type="molecule type" value="Genomic_DNA"/>
</dbReference>
<comment type="caution">
    <text evidence="2">The sequence shown here is derived from an EMBL/GenBank/DDBJ whole genome shotgun (WGS) entry which is preliminary data.</text>
</comment>
<evidence type="ECO:0000313" key="3">
    <source>
        <dbReference type="Proteomes" id="UP000076603"/>
    </source>
</evidence>
<sequence length="54" mass="6153">MHTEIFAITIVLGVILFLALIGLLIYSLIEFIQLSHLAIRALTIYINNNENKVR</sequence>
<dbReference type="AlphaFoldDB" id="A0A161WYF9"/>
<reference evidence="2 3" key="1">
    <citation type="submission" date="2016-04" db="EMBL/GenBank/DDBJ databases">
        <title>Genome sequence of Clostridium magnum DSM 2767.</title>
        <authorList>
            <person name="Poehlein A."/>
            <person name="Uhlig R."/>
            <person name="Fischer R."/>
            <person name="Bahl H."/>
            <person name="Daniel R."/>
        </authorList>
    </citation>
    <scope>NUCLEOTIDE SEQUENCE [LARGE SCALE GENOMIC DNA]</scope>
    <source>
        <strain evidence="2 3">DSM 2767</strain>
    </source>
</reference>
<keyword evidence="1" id="KW-0812">Transmembrane</keyword>
<dbReference type="PATRIC" id="fig|1121326.3.peg.1914"/>
<keyword evidence="1" id="KW-1133">Transmembrane helix</keyword>